<comment type="caution">
    <text evidence="1">The sequence shown here is derived from an EMBL/GenBank/DDBJ whole genome shotgun (WGS) entry which is preliminary data.</text>
</comment>
<sequence length="264" mass="30337">MPRKRLSIFHKVSNLFRTSVVVAKMRKPIISKLIFLKKSRKLKRFKPLKHYNYGFLEEYEFSPSSTPLIHYRGKQYKSTRSYRDNLYSMFFHCRCLGGLKAGVGEVLEYRLSMDTLTATVANGECLEPSYLVDEEDSVDQRAERFIESSMFVKSQRGEERLPDNAFVSVRLYEMAWSEGLDMSKAARNLIRRVAETAHRYSQENQMSDGKGVLCLSTPVMYIEKEVPVQTGGFGDILNGQVVDKKHLIDDVRQALNASKICSYA</sequence>
<accession>A0ACC4BUS1</accession>
<proteinExistence type="predicted"/>
<dbReference type="EMBL" id="RCHU02000008">
    <property type="protein sequence ID" value="KAL3582160.1"/>
    <property type="molecule type" value="Genomic_DNA"/>
</dbReference>
<protein>
    <submittedName>
        <fullName evidence="1">Uncharacterized protein</fullName>
    </submittedName>
</protein>
<name>A0ACC4BUS1_POPAL</name>
<organism evidence="1 2">
    <name type="scientific">Populus alba</name>
    <name type="common">White poplar</name>
    <dbReference type="NCBI Taxonomy" id="43335"/>
    <lineage>
        <taxon>Eukaryota</taxon>
        <taxon>Viridiplantae</taxon>
        <taxon>Streptophyta</taxon>
        <taxon>Embryophyta</taxon>
        <taxon>Tracheophyta</taxon>
        <taxon>Spermatophyta</taxon>
        <taxon>Magnoliopsida</taxon>
        <taxon>eudicotyledons</taxon>
        <taxon>Gunneridae</taxon>
        <taxon>Pentapetalae</taxon>
        <taxon>rosids</taxon>
        <taxon>fabids</taxon>
        <taxon>Malpighiales</taxon>
        <taxon>Salicaceae</taxon>
        <taxon>Saliceae</taxon>
        <taxon>Populus</taxon>
    </lineage>
</organism>
<gene>
    <name evidence="1" type="ORF">D5086_016492</name>
</gene>
<dbReference type="Proteomes" id="UP000309997">
    <property type="component" value="Unassembled WGS sequence"/>
</dbReference>
<evidence type="ECO:0000313" key="1">
    <source>
        <dbReference type="EMBL" id="KAL3582160.1"/>
    </source>
</evidence>
<keyword evidence="2" id="KW-1185">Reference proteome</keyword>
<reference evidence="1 2" key="1">
    <citation type="journal article" date="2024" name="Plant Biotechnol. J.">
        <title>Genome and CRISPR/Cas9 system of a widespread forest tree (Populus alba) in the world.</title>
        <authorList>
            <person name="Liu Y.J."/>
            <person name="Jiang P.F."/>
            <person name="Han X.M."/>
            <person name="Li X.Y."/>
            <person name="Wang H.M."/>
            <person name="Wang Y.J."/>
            <person name="Wang X.X."/>
            <person name="Zeng Q.Y."/>
        </authorList>
    </citation>
    <scope>NUCLEOTIDE SEQUENCE [LARGE SCALE GENOMIC DNA]</scope>
    <source>
        <strain evidence="2">cv. PAL-ZL1</strain>
    </source>
</reference>
<evidence type="ECO:0000313" key="2">
    <source>
        <dbReference type="Proteomes" id="UP000309997"/>
    </source>
</evidence>